<accession>A0A1F5S7W0</accession>
<dbReference type="EC" id="2.7.13.3" evidence="2"/>
<evidence type="ECO:0000256" key="1">
    <source>
        <dbReference type="ARBA" id="ARBA00000085"/>
    </source>
</evidence>
<reference evidence="7 8" key="1">
    <citation type="journal article" date="2016" name="Nat. Commun.">
        <title>Thousands of microbial genomes shed light on interconnected biogeochemical processes in an aquifer system.</title>
        <authorList>
            <person name="Anantharaman K."/>
            <person name="Brown C.T."/>
            <person name="Hug L.A."/>
            <person name="Sharon I."/>
            <person name="Castelle C.J."/>
            <person name="Probst A.J."/>
            <person name="Thomas B.C."/>
            <person name="Singh A."/>
            <person name="Wilkins M.J."/>
            <person name="Karaoz U."/>
            <person name="Brodie E.L."/>
            <person name="Williams K.H."/>
            <person name="Hubbard S.S."/>
            <person name="Banfield J.F."/>
        </authorList>
    </citation>
    <scope>NUCLEOTIDE SEQUENCE [LARGE SCALE GENOMIC DNA]</scope>
</reference>
<dbReference type="EMBL" id="MFFS01000013">
    <property type="protein sequence ID" value="OGF22790.1"/>
    <property type="molecule type" value="Genomic_DNA"/>
</dbReference>
<name>A0A1F5S7W0_9BACT</name>
<dbReference type="PRINTS" id="PR00344">
    <property type="entry name" value="BCTRLSENSOR"/>
</dbReference>
<dbReference type="InterPro" id="IPR005467">
    <property type="entry name" value="His_kinase_dom"/>
</dbReference>
<dbReference type="Gene3D" id="1.10.287.130">
    <property type="match status" value="1"/>
</dbReference>
<dbReference type="InterPro" id="IPR036890">
    <property type="entry name" value="HATPase_C_sf"/>
</dbReference>
<feature type="domain" description="Histidine kinase" evidence="6">
    <location>
        <begin position="189"/>
        <end position="404"/>
    </location>
</feature>
<evidence type="ECO:0000256" key="3">
    <source>
        <dbReference type="ARBA" id="ARBA00022553"/>
    </source>
</evidence>
<comment type="caution">
    <text evidence="7">The sequence shown here is derived from an EMBL/GenBank/DDBJ whole genome shotgun (WGS) entry which is preliminary data.</text>
</comment>
<evidence type="ECO:0000256" key="5">
    <source>
        <dbReference type="SAM" id="Phobius"/>
    </source>
</evidence>
<dbReference type="PROSITE" id="PS50109">
    <property type="entry name" value="HIS_KIN"/>
    <property type="match status" value="1"/>
</dbReference>
<feature type="transmembrane region" description="Helical" evidence="5">
    <location>
        <begin position="113"/>
        <end position="130"/>
    </location>
</feature>
<proteinExistence type="predicted"/>
<feature type="transmembrane region" description="Helical" evidence="5">
    <location>
        <begin position="28"/>
        <end position="48"/>
    </location>
</feature>
<dbReference type="Proteomes" id="UP000178323">
    <property type="component" value="Unassembled WGS sequence"/>
</dbReference>
<gene>
    <name evidence="7" type="ORF">A2Y83_03985</name>
</gene>
<dbReference type="PANTHER" id="PTHR43547">
    <property type="entry name" value="TWO-COMPONENT HISTIDINE KINASE"/>
    <property type="match status" value="1"/>
</dbReference>
<feature type="transmembrane region" description="Helical" evidence="5">
    <location>
        <begin position="81"/>
        <end position="101"/>
    </location>
</feature>
<keyword evidence="3" id="KW-0597">Phosphoprotein</keyword>
<protein>
    <recommendedName>
        <fullName evidence="2">histidine kinase</fullName>
        <ecNumber evidence="2">2.7.13.3</ecNumber>
    </recommendedName>
</protein>
<evidence type="ECO:0000259" key="6">
    <source>
        <dbReference type="PROSITE" id="PS50109"/>
    </source>
</evidence>
<comment type="catalytic activity">
    <reaction evidence="1">
        <text>ATP + protein L-histidine = ADP + protein N-phospho-L-histidine.</text>
        <dbReference type="EC" id="2.7.13.3"/>
    </reaction>
</comment>
<evidence type="ECO:0000313" key="7">
    <source>
        <dbReference type="EMBL" id="OGF22790.1"/>
    </source>
</evidence>
<feature type="coiled-coil region" evidence="4">
    <location>
        <begin position="131"/>
        <end position="172"/>
    </location>
</feature>
<dbReference type="STRING" id="1797985.A2Y83_03985"/>
<evidence type="ECO:0000256" key="2">
    <source>
        <dbReference type="ARBA" id="ARBA00012438"/>
    </source>
</evidence>
<dbReference type="Gene3D" id="3.30.565.10">
    <property type="entry name" value="Histidine kinase-like ATPase, C-terminal domain"/>
    <property type="match status" value="1"/>
</dbReference>
<dbReference type="InterPro" id="IPR004358">
    <property type="entry name" value="Sig_transdc_His_kin-like_C"/>
</dbReference>
<organism evidence="7 8">
    <name type="scientific">Candidatus Falkowbacteria bacterium RBG_13_39_14</name>
    <dbReference type="NCBI Taxonomy" id="1797985"/>
    <lineage>
        <taxon>Bacteria</taxon>
        <taxon>Candidatus Falkowiibacteriota</taxon>
    </lineage>
</organism>
<evidence type="ECO:0000313" key="8">
    <source>
        <dbReference type="Proteomes" id="UP000178323"/>
    </source>
</evidence>
<feature type="transmembrane region" description="Helical" evidence="5">
    <location>
        <begin position="55"/>
        <end position="75"/>
    </location>
</feature>
<dbReference type="SUPFAM" id="SSF55874">
    <property type="entry name" value="ATPase domain of HSP90 chaperone/DNA topoisomerase II/histidine kinase"/>
    <property type="match status" value="1"/>
</dbReference>
<dbReference type="AlphaFoldDB" id="A0A1F5S7W0"/>
<dbReference type="SMART" id="SM00387">
    <property type="entry name" value="HATPase_c"/>
    <property type="match status" value="1"/>
</dbReference>
<sequence length="405" mass="45785">MPPFLSLIVLFFFLGLYLAVRKKYLIISFYSFIAVLFFTVTYGAYIWGVNLPAALLAYALVIIIGTILIGTGFGIIATTTISSIIILLGFLQIHNVVIPNLYWKNEVMKKGDLLVYILMLGVIMVVSWLSNREIEKSLKRARRSEAELKKERDMLEIKVEERTRELKKMQMEKIAQLYRHAEFGRLASGLFHDLMSPLTAVSLSLEEIKKSTGAENEIAGVKSYLAQAIEVARKMENFIIAIRKQISHKESKDVFSLTEEIIQVIQILSYKARKKSVELEFSGIDNIENYGDRVKFSQIIINLISNAIDAYESLDKEGKVVGIRLSEKEGNICLEIEDKGCGIERCDKNRIFDPFFTTKGFEKGTGIGLSTTKGMIENDFGGTIEVESEKGRGAKFIVRMPKRTE</sequence>
<evidence type="ECO:0000256" key="4">
    <source>
        <dbReference type="SAM" id="Coils"/>
    </source>
</evidence>
<dbReference type="Pfam" id="PF02518">
    <property type="entry name" value="HATPase_c"/>
    <property type="match status" value="1"/>
</dbReference>
<dbReference type="InterPro" id="IPR003594">
    <property type="entry name" value="HATPase_dom"/>
</dbReference>
<keyword evidence="5" id="KW-0812">Transmembrane</keyword>
<keyword evidence="4" id="KW-0175">Coiled coil</keyword>
<keyword evidence="5" id="KW-1133">Transmembrane helix</keyword>
<dbReference type="GO" id="GO:0000155">
    <property type="term" value="F:phosphorelay sensor kinase activity"/>
    <property type="evidence" value="ECO:0007669"/>
    <property type="project" value="TreeGrafter"/>
</dbReference>
<dbReference type="PANTHER" id="PTHR43547:SF2">
    <property type="entry name" value="HYBRID SIGNAL TRANSDUCTION HISTIDINE KINASE C"/>
    <property type="match status" value="1"/>
</dbReference>
<keyword evidence="5" id="KW-0472">Membrane</keyword>